<protein>
    <submittedName>
        <fullName evidence="2">Retrovirus-related Pol polyprotein from transposon TNT 1-94</fullName>
    </submittedName>
</protein>
<evidence type="ECO:0000256" key="1">
    <source>
        <dbReference type="SAM" id="MobiDB-lite"/>
    </source>
</evidence>
<feature type="region of interest" description="Disordered" evidence="1">
    <location>
        <begin position="1"/>
        <end position="38"/>
    </location>
</feature>
<accession>A0A6L2M4U2</accession>
<proteinExistence type="predicted"/>
<feature type="region of interest" description="Disordered" evidence="1">
    <location>
        <begin position="78"/>
        <end position="108"/>
    </location>
</feature>
<evidence type="ECO:0000313" key="2">
    <source>
        <dbReference type="EMBL" id="GEU68207.1"/>
    </source>
</evidence>
<name>A0A6L2M4U2_TANCI</name>
<reference evidence="2" key="1">
    <citation type="journal article" date="2019" name="Sci. Rep.">
        <title>Draft genome of Tanacetum cinerariifolium, the natural source of mosquito coil.</title>
        <authorList>
            <person name="Yamashiro T."/>
            <person name="Shiraishi A."/>
            <person name="Satake H."/>
            <person name="Nakayama K."/>
        </authorList>
    </citation>
    <scope>NUCLEOTIDE SEQUENCE</scope>
</reference>
<comment type="caution">
    <text evidence="2">The sequence shown here is derived from an EMBL/GenBank/DDBJ whole genome shotgun (WGS) entry which is preliminary data.</text>
</comment>
<sequence>MTNHKNRHPGGVSIKSQRTLAGICRDEGGGGNGRNGGEVWPTVGESSCGDVPAEVMVLEVVAARGGVWYGGSYRSEEREHFWGSPEKSPETTAGSDDGGRRKQAHASHKAKNIVSMTRCLELLHIDLFDPSAVQSYGGNNCTLVIVDDYSRKVKDSLNVTFNETPPPSKTSLLVDDDLDEEEEEAIKVTEKKNLENDIEDETLKIDEIININESGNHPLENIIGNLNQRTL</sequence>
<dbReference type="AlphaFoldDB" id="A0A6L2M4U2"/>
<gene>
    <name evidence="2" type="ORF">Tci_040185</name>
</gene>
<organism evidence="2">
    <name type="scientific">Tanacetum cinerariifolium</name>
    <name type="common">Dalmatian daisy</name>
    <name type="synonym">Chrysanthemum cinerariifolium</name>
    <dbReference type="NCBI Taxonomy" id="118510"/>
    <lineage>
        <taxon>Eukaryota</taxon>
        <taxon>Viridiplantae</taxon>
        <taxon>Streptophyta</taxon>
        <taxon>Embryophyta</taxon>
        <taxon>Tracheophyta</taxon>
        <taxon>Spermatophyta</taxon>
        <taxon>Magnoliopsida</taxon>
        <taxon>eudicotyledons</taxon>
        <taxon>Gunneridae</taxon>
        <taxon>Pentapetalae</taxon>
        <taxon>asterids</taxon>
        <taxon>campanulids</taxon>
        <taxon>Asterales</taxon>
        <taxon>Asteraceae</taxon>
        <taxon>Asteroideae</taxon>
        <taxon>Anthemideae</taxon>
        <taxon>Anthemidinae</taxon>
        <taxon>Tanacetum</taxon>
    </lineage>
</organism>
<dbReference type="EMBL" id="BKCJ010005704">
    <property type="protein sequence ID" value="GEU68207.1"/>
    <property type="molecule type" value="Genomic_DNA"/>
</dbReference>